<dbReference type="InterPro" id="IPR010427">
    <property type="entry name" value="DUF1023"/>
</dbReference>
<reference evidence="3" key="1">
    <citation type="journal article" date="2019" name="Int. J. Syst. Evol. Microbiol.">
        <title>The Global Catalogue of Microorganisms (GCM) 10K type strain sequencing project: providing services to taxonomists for standard genome sequencing and annotation.</title>
        <authorList>
            <consortium name="The Broad Institute Genomics Platform"/>
            <consortium name="The Broad Institute Genome Sequencing Center for Infectious Disease"/>
            <person name="Wu L."/>
            <person name="Ma J."/>
        </authorList>
    </citation>
    <scope>NUCLEOTIDE SEQUENCE [LARGE SCALE GENOMIC DNA]</scope>
    <source>
        <strain evidence="3">JCM 10425</strain>
    </source>
</reference>
<name>A0ABP3D050_9ACTN</name>
<accession>A0ABP3D050</accession>
<keyword evidence="2" id="KW-0378">Hydrolase</keyword>
<proteinExistence type="predicted"/>
<comment type="caution">
    <text evidence="2">The sequence shown here is derived from an EMBL/GenBank/DDBJ whole genome shotgun (WGS) entry which is preliminary data.</text>
</comment>
<dbReference type="Pfam" id="PF06259">
    <property type="entry name" value="Abhydrolase_8"/>
    <property type="match status" value="1"/>
</dbReference>
<evidence type="ECO:0000313" key="2">
    <source>
        <dbReference type="EMBL" id="GAA0219665.1"/>
    </source>
</evidence>
<gene>
    <name evidence="2" type="ORF">GCM10009539_01260</name>
</gene>
<keyword evidence="3" id="KW-1185">Reference proteome</keyword>
<evidence type="ECO:0000313" key="3">
    <source>
        <dbReference type="Proteomes" id="UP001500967"/>
    </source>
</evidence>
<evidence type="ECO:0000259" key="1">
    <source>
        <dbReference type="Pfam" id="PF06259"/>
    </source>
</evidence>
<dbReference type="Proteomes" id="UP001500967">
    <property type="component" value="Unassembled WGS sequence"/>
</dbReference>
<feature type="domain" description="DUF1023" evidence="1">
    <location>
        <begin position="146"/>
        <end position="311"/>
    </location>
</feature>
<dbReference type="EMBL" id="BAAAGX010000001">
    <property type="protein sequence ID" value="GAA0219665.1"/>
    <property type="molecule type" value="Genomic_DNA"/>
</dbReference>
<dbReference type="GO" id="GO:0016787">
    <property type="term" value="F:hydrolase activity"/>
    <property type="evidence" value="ECO:0007669"/>
    <property type="project" value="UniProtKB-KW"/>
</dbReference>
<protein>
    <submittedName>
        <fullName evidence="2">Alpha/beta hydrolase</fullName>
    </submittedName>
</protein>
<sequence length="368" mass="38410">MKASLVLLLSGLILVGSIAATGWWATGNPSSRPPAPLGAEAWTSVVTTVAPELARADVPDPATASPSEVAAFADRLTPRQRDDLVRLAPATVGNLDGLPLTMRYAANESMVTEAPTPVVEQVLAVNAVAGLRTAESTRPGRTLAYDPRGDGRVVQVVGDLERAKHIAVLVPGSSWRLDNVLRWPSGHRTSPLVNATVLQRALGDDAAIVVWLGYDAPERVDLAAVGSARAIAGAGALRRFLNSLPAVHVSLLCHSYGTVVCGRALPGAPVDEVVALGSPGMDVATVSDLRTTARVWAARTADDPIRVTPAVRVLGLGHGTSPVDPKFGARVFRTGTATGHDQYYAEGTESLANIARIVLGHAAEVTLR</sequence>
<organism evidence="2 3">
    <name type="scientific">Cryptosporangium japonicum</name>
    <dbReference type="NCBI Taxonomy" id="80872"/>
    <lineage>
        <taxon>Bacteria</taxon>
        <taxon>Bacillati</taxon>
        <taxon>Actinomycetota</taxon>
        <taxon>Actinomycetes</taxon>
        <taxon>Cryptosporangiales</taxon>
        <taxon>Cryptosporangiaceae</taxon>
        <taxon>Cryptosporangium</taxon>
    </lineage>
</organism>
<dbReference type="RefSeq" id="WP_344646717.1">
    <property type="nucleotide sequence ID" value="NZ_BAAAGX010000001.1"/>
</dbReference>